<keyword evidence="5 11" id="KW-0812">Transmembrane</keyword>
<evidence type="ECO:0000313" key="13">
    <source>
        <dbReference type="Proteomes" id="UP000631181"/>
    </source>
</evidence>
<feature type="compositionally biased region" description="Low complexity" evidence="10">
    <location>
        <begin position="65"/>
        <end position="78"/>
    </location>
</feature>
<evidence type="ECO:0000256" key="2">
    <source>
        <dbReference type="ARBA" id="ARBA00009105"/>
    </source>
</evidence>
<gene>
    <name evidence="12" type="ORF">PECM_006595</name>
</gene>
<evidence type="ECO:0000256" key="4">
    <source>
        <dbReference type="ARBA" id="ARBA00022679"/>
    </source>
</evidence>
<dbReference type="EC" id="2.4.1.-" evidence="12"/>
<dbReference type="InterPro" id="IPR029044">
    <property type="entry name" value="Nucleotide-diphossugar_trans"/>
</dbReference>
<dbReference type="AlphaFoldDB" id="A0A8J8WJL8"/>
<comment type="caution">
    <text evidence="12">The sequence shown here is derived from an EMBL/GenBank/DDBJ whole genome shotgun (WGS) entry which is preliminary data.</text>
</comment>
<proteinExistence type="inferred from homology"/>
<keyword evidence="6" id="KW-0735">Signal-anchor</keyword>
<dbReference type="GO" id="GO:0000033">
    <property type="term" value="F:alpha-1,3-mannosyltransferase activity"/>
    <property type="evidence" value="ECO:0007669"/>
    <property type="project" value="TreeGrafter"/>
</dbReference>
<evidence type="ECO:0000256" key="1">
    <source>
        <dbReference type="ARBA" id="ARBA00004606"/>
    </source>
</evidence>
<protein>
    <submittedName>
        <fullName evidence="12">Alpha-1,3-mannosyltransferase</fullName>
        <ecNumber evidence="12">2.4.1.-</ecNumber>
    </submittedName>
</protein>
<feature type="compositionally biased region" description="Low complexity" evidence="10">
    <location>
        <begin position="501"/>
        <end position="511"/>
    </location>
</feature>
<feature type="transmembrane region" description="Helical" evidence="11">
    <location>
        <begin position="22"/>
        <end position="44"/>
    </location>
</feature>
<evidence type="ECO:0000256" key="6">
    <source>
        <dbReference type="ARBA" id="ARBA00022968"/>
    </source>
</evidence>
<keyword evidence="8 11" id="KW-0472">Membrane</keyword>
<feature type="compositionally biased region" description="Basic and acidic residues" evidence="10">
    <location>
        <begin position="102"/>
        <end position="111"/>
    </location>
</feature>
<keyword evidence="9" id="KW-0325">Glycoprotein</keyword>
<dbReference type="GO" id="GO:0016020">
    <property type="term" value="C:membrane"/>
    <property type="evidence" value="ECO:0007669"/>
    <property type="project" value="UniProtKB-SubCell"/>
</dbReference>
<evidence type="ECO:0000256" key="10">
    <source>
        <dbReference type="SAM" id="MobiDB-lite"/>
    </source>
</evidence>
<feature type="region of interest" description="Disordered" evidence="10">
    <location>
        <begin position="51"/>
        <end position="111"/>
    </location>
</feature>
<dbReference type="Pfam" id="PF11051">
    <property type="entry name" value="Mannosyl_trans3"/>
    <property type="match status" value="1"/>
</dbReference>
<keyword evidence="13" id="KW-1185">Reference proteome</keyword>
<keyword evidence="4 12" id="KW-0808">Transferase</keyword>
<feature type="region of interest" description="Disordered" evidence="10">
    <location>
        <begin position="485"/>
        <end position="511"/>
    </location>
</feature>
<comment type="similarity">
    <text evidence="2">Belongs to the MNN1/MNT family.</text>
</comment>
<dbReference type="Proteomes" id="UP000631181">
    <property type="component" value="Unassembled WGS sequence"/>
</dbReference>
<evidence type="ECO:0000256" key="11">
    <source>
        <dbReference type="SAM" id="Phobius"/>
    </source>
</evidence>
<evidence type="ECO:0000256" key="9">
    <source>
        <dbReference type="ARBA" id="ARBA00023180"/>
    </source>
</evidence>
<keyword evidence="7 11" id="KW-1133">Transmembrane helix</keyword>
<feature type="compositionally biased region" description="Polar residues" evidence="10">
    <location>
        <begin position="92"/>
        <end position="101"/>
    </location>
</feature>
<comment type="subcellular location">
    <subcellularLocation>
        <location evidence="1">Membrane</location>
        <topology evidence="1">Single-pass type II membrane protein</topology>
    </subcellularLocation>
</comment>
<dbReference type="SUPFAM" id="SSF53448">
    <property type="entry name" value="Nucleotide-diphospho-sugar transferases"/>
    <property type="match status" value="1"/>
</dbReference>
<dbReference type="GO" id="GO:0006493">
    <property type="term" value="P:protein O-linked glycosylation"/>
    <property type="evidence" value="ECO:0007669"/>
    <property type="project" value="TreeGrafter"/>
</dbReference>
<evidence type="ECO:0000256" key="8">
    <source>
        <dbReference type="ARBA" id="ARBA00023136"/>
    </source>
</evidence>
<dbReference type="PANTHER" id="PTHR31392">
    <property type="entry name" value="ALPHA-1,3-MANNOSYLTRANSFERASE MNN1-RELATED"/>
    <property type="match status" value="1"/>
</dbReference>
<evidence type="ECO:0000256" key="7">
    <source>
        <dbReference type="ARBA" id="ARBA00022989"/>
    </source>
</evidence>
<dbReference type="GO" id="GO:0005794">
    <property type="term" value="C:Golgi apparatus"/>
    <property type="evidence" value="ECO:0007669"/>
    <property type="project" value="TreeGrafter"/>
</dbReference>
<evidence type="ECO:0000256" key="5">
    <source>
        <dbReference type="ARBA" id="ARBA00022692"/>
    </source>
</evidence>
<reference evidence="12" key="1">
    <citation type="journal article" date="2020" name="Front. Microbiol.">
        <title>Gene regulatory networks of Penicillium echinulatum 2HH and Penicillium oxalicum 114-2 inferred by a computational biology approach.</title>
        <authorList>
            <person name="Lenz A.R."/>
            <person name="Galan-Vasquez E."/>
            <person name="Balbinot E."/>
            <person name="De Abreu F.P."/>
            <person name="De Oliveira N.S."/>
            <person name="Da Rosa L.O."/>
            <person name="De Avila E Silva S."/>
            <person name="Camassola M."/>
            <person name="Dillon A.J.P."/>
            <person name="Perez-Rueda E."/>
        </authorList>
    </citation>
    <scope>NUCLEOTIDE SEQUENCE</scope>
    <source>
        <strain evidence="12">S1M29</strain>
    </source>
</reference>
<dbReference type="EMBL" id="WIWV01000053">
    <property type="protein sequence ID" value="KAF7715720.1"/>
    <property type="molecule type" value="Genomic_DNA"/>
</dbReference>
<dbReference type="OrthoDB" id="430354at2759"/>
<evidence type="ECO:0000256" key="3">
    <source>
        <dbReference type="ARBA" id="ARBA00022676"/>
    </source>
</evidence>
<evidence type="ECO:0000313" key="12">
    <source>
        <dbReference type="EMBL" id="KAF7715720.1"/>
    </source>
</evidence>
<dbReference type="PANTHER" id="PTHR31392:SF1">
    <property type="entry name" value="ALPHA-1,3-MANNOSYLTRANSFERASE MNN1-RELATED"/>
    <property type="match status" value="1"/>
</dbReference>
<dbReference type="InterPro" id="IPR022751">
    <property type="entry name" value="Alpha_mannosyltransferase"/>
</dbReference>
<accession>A0A8J8WJL8</accession>
<dbReference type="Gene3D" id="3.90.550.10">
    <property type="entry name" value="Spore Coat Polysaccharide Biosynthesis Protein SpsA, Chain A"/>
    <property type="match status" value="1"/>
</dbReference>
<keyword evidence="3 12" id="KW-0328">Glycosyltransferase</keyword>
<organism evidence="12 13">
    <name type="scientific">Penicillium ucsense</name>
    <dbReference type="NCBI Taxonomy" id="2839758"/>
    <lineage>
        <taxon>Eukaryota</taxon>
        <taxon>Fungi</taxon>
        <taxon>Dikarya</taxon>
        <taxon>Ascomycota</taxon>
        <taxon>Pezizomycotina</taxon>
        <taxon>Eurotiomycetes</taxon>
        <taxon>Eurotiomycetidae</taxon>
        <taxon>Eurotiales</taxon>
        <taxon>Aspergillaceae</taxon>
        <taxon>Penicillium</taxon>
    </lineage>
</organism>
<sequence>MYEPTLSPSHHRRVTYPRRKRISLQIALLLFILGYLGRTALYSLENSRGQACPRDSITLSKEETSSSSSSVDSGSIKTGQEDSALPRVLDVSSETHQSTSHAEVKETRPDDADKDLDKFVESLENVLLTLPDPPEIIDTIGPIEGTGEIMVREIGLRARLFKSALDAWEALQTIASDNRLRLRGDVLQQLMQNPEIATRLEMDHTALIHKYEEFHSYFVALSERLFAWTLPYFPDLVALHAQLWSGGKGIVLTGGNHQASYLLTSIQSLRDMGCELPIEVMYLGDEDLGRMNRRKLEKIKGVITRDLSPLVNDRGWKLKGWALKPFAIMLSSFREAIFIDADSLFLRDPSILFSHPDYQRTGALFFKDRIIEPASKLAWLKRILPPPISAQIRRNRFWTGTSSHMQESGVVVVDKWKHFVPLMVITRLNGPDRDGNEFEGRVGVYDMVFGDKETFWLGFELVGDTNYAFHDGKVAILGVAKPDSPTYSPAPDFDTPRDDNSSSTSSSTSTSIVDTSKKTFSICAPQLLHLDVDGRPLWFNGWLLPSKFSDDPRLQPVNFTSFIVESADSENPSPWEVKADNVLCLSSEKVVELTLAEKEALDSTVRTARKVGAIG</sequence>
<name>A0A8J8WJL8_9EURO</name>